<accession>A0A6V8PNA7</accession>
<feature type="non-terminal residue" evidence="1">
    <location>
        <position position="1"/>
    </location>
</feature>
<protein>
    <submittedName>
        <fullName evidence="1">Uncharacterized protein</fullName>
    </submittedName>
</protein>
<name>A0A6V8PNA7_9ACTN</name>
<evidence type="ECO:0000313" key="2">
    <source>
        <dbReference type="Proteomes" id="UP000568877"/>
    </source>
</evidence>
<organism evidence="1 2">
    <name type="scientific">Candidatus Hakubella thermalkaliphila</name>
    <dbReference type="NCBI Taxonomy" id="2754717"/>
    <lineage>
        <taxon>Bacteria</taxon>
        <taxon>Bacillati</taxon>
        <taxon>Actinomycetota</taxon>
        <taxon>Actinomycetota incertae sedis</taxon>
        <taxon>Candidatus Hakubellales</taxon>
        <taxon>Candidatus Hakubellaceae</taxon>
        <taxon>Candidatus Hakubella</taxon>
    </lineage>
</organism>
<reference evidence="1 2" key="1">
    <citation type="journal article" date="2020" name="Front. Microbiol.">
        <title>Single-cell genomics of novel Actinobacteria with the Wood-Ljungdahl pathway discovered in a serpentinizing system.</title>
        <authorList>
            <person name="Merino N."/>
            <person name="Kawai M."/>
            <person name="Boyd E.S."/>
            <person name="Colman D.R."/>
            <person name="McGlynn S.E."/>
            <person name="Nealson K.H."/>
            <person name="Kurokawa K."/>
            <person name="Hongoh Y."/>
        </authorList>
    </citation>
    <scope>NUCLEOTIDE SEQUENCE [LARGE SCALE GENOMIC DNA]</scope>
    <source>
        <strain evidence="1 2">S42</strain>
    </source>
</reference>
<dbReference type="EMBL" id="BLSA01000604">
    <property type="protein sequence ID" value="GFP33620.1"/>
    <property type="molecule type" value="Genomic_DNA"/>
</dbReference>
<evidence type="ECO:0000313" key="1">
    <source>
        <dbReference type="EMBL" id="GFP33620.1"/>
    </source>
</evidence>
<dbReference type="Proteomes" id="UP000568877">
    <property type="component" value="Unassembled WGS sequence"/>
</dbReference>
<gene>
    <name evidence="1" type="ORF">HKBW3S42_01957</name>
</gene>
<comment type="caution">
    <text evidence="1">The sequence shown here is derived from an EMBL/GenBank/DDBJ whole genome shotgun (WGS) entry which is preliminary data.</text>
</comment>
<sequence>VESCGSLSVHRRELPLLYRIVDTELDLADA</sequence>
<proteinExistence type="predicted"/>
<dbReference type="AlphaFoldDB" id="A0A6V8PNA7"/>